<organism evidence="1 2">
    <name type="scientific">Corchorus olitorius</name>
    <dbReference type="NCBI Taxonomy" id="93759"/>
    <lineage>
        <taxon>Eukaryota</taxon>
        <taxon>Viridiplantae</taxon>
        <taxon>Streptophyta</taxon>
        <taxon>Embryophyta</taxon>
        <taxon>Tracheophyta</taxon>
        <taxon>Spermatophyta</taxon>
        <taxon>Magnoliopsida</taxon>
        <taxon>eudicotyledons</taxon>
        <taxon>Gunneridae</taxon>
        <taxon>Pentapetalae</taxon>
        <taxon>rosids</taxon>
        <taxon>malvids</taxon>
        <taxon>Malvales</taxon>
        <taxon>Malvaceae</taxon>
        <taxon>Grewioideae</taxon>
        <taxon>Apeibeae</taxon>
        <taxon>Corchorus</taxon>
    </lineage>
</organism>
<protein>
    <submittedName>
        <fullName evidence="1">Uncharacterized protein</fullName>
    </submittedName>
</protein>
<dbReference type="AlphaFoldDB" id="A0A1R3GFH4"/>
<name>A0A1R3GFH4_9ROSI</name>
<dbReference type="Proteomes" id="UP000187203">
    <property type="component" value="Unassembled WGS sequence"/>
</dbReference>
<accession>A0A1R3GFH4</accession>
<keyword evidence="2" id="KW-1185">Reference proteome</keyword>
<reference evidence="2" key="1">
    <citation type="submission" date="2013-09" db="EMBL/GenBank/DDBJ databases">
        <title>Corchorus olitorius genome sequencing.</title>
        <authorList>
            <person name="Alam M."/>
            <person name="Haque M.S."/>
            <person name="Islam M.S."/>
            <person name="Emdad E.M."/>
            <person name="Islam M.M."/>
            <person name="Ahmed B."/>
            <person name="Halim A."/>
            <person name="Hossen Q.M.M."/>
            <person name="Hossain M.Z."/>
            <person name="Ahmed R."/>
            <person name="Khan M.M."/>
            <person name="Islam R."/>
            <person name="Rashid M.M."/>
            <person name="Khan S.A."/>
            <person name="Rahman M.S."/>
            <person name="Alam M."/>
            <person name="Yahiya A.S."/>
            <person name="Khan M.S."/>
            <person name="Azam M.S."/>
            <person name="Haque T."/>
            <person name="Lashkar M.Z.H."/>
            <person name="Akhand A.I."/>
            <person name="Morshed G."/>
            <person name="Roy S."/>
            <person name="Uddin K.S."/>
            <person name="Rabeya T."/>
            <person name="Hossain A.S."/>
            <person name="Chowdhury A."/>
            <person name="Snigdha A.R."/>
            <person name="Mortoza M.S."/>
            <person name="Matin S.A."/>
            <person name="Hoque S.M.E."/>
            <person name="Islam M.K."/>
            <person name="Roy D.K."/>
            <person name="Haider R."/>
            <person name="Moosa M.M."/>
            <person name="Elias S.M."/>
            <person name="Hasan A.M."/>
            <person name="Jahan S."/>
            <person name="Shafiuddin M."/>
            <person name="Mahmood N."/>
            <person name="Shommy N.S."/>
        </authorList>
    </citation>
    <scope>NUCLEOTIDE SEQUENCE [LARGE SCALE GENOMIC DNA]</scope>
    <source>
        <strain evidence="2">cv. O-4</strain>
    </source>
</reference>
<evidence type="ECO:0000313" key="2">
    <source>
        <dbReference type="Proteomes" id="UP000187203"/>
    </source>
</evidence>
<gene>
    <name evidence="1" type="ORF">COLO4_35552</name>
</gene>
<proteinExistence type="predicted"/>
<dbReference type="EMBL" id="AWUE01022687">
    <property type="protein sequence ID" value="OMO56816.1"/>
    <property type="molecule type" value="Genomic_DNA"/>
</dbReference>
<evidence type="ECO:0000313" key="1">
    <source>
        <dbReference type="EMBL" id="OMO56816.1"/>
    </source>
</evidence>
<sequence length="37" mass="4069">MEVFPVVTKDVTAAELIPATRITAEKPTVKGTNWIIK</sequence>
<comment type="caution">
    <text evidence="1">The sequence shown here is derived from an EMBL/GenBank/DDBJ whole genome shotgun (WGS) entry which is preliminary data.</text>
</comment>